<dbReference type="GeneID" id="64702791"/>
<feature type="region of interest" description="Disordered" evidence="1">
    <location>
        <begin position="887"/>
        <end position="909"/>
    </location>
</feature>
<evidence type="ECO:0000313" key="2">
    <source>
        <dbReference type="EMBL" id="KAG2107034.1"/>
    </source>
</evidence>
<proteinExistence type="predicted"/>
<protein>
    <submittedName>
        <fullName evidence="2">Uncharacterized protein</fullName>
    </submittedName>
</protein>
<comment type="caution">
    <text evidence="2">The sequence shown here is derived from an EMBL/GenBank/DDBJ whole genome shotgun (WGS) entry which is preliminary data.</text>
</comment>
<feature type="region of interest" description="Disordered" evidence="1">
    <location>
        <begin position="623"/>
        <end position="646"/>
    </location>
</feature>
<reference evidence="2" key="1">
    <citation type="journal article" date="2020" name="New Phytol.">
        <title>Comparative genomics reveals dynamic genome evolution in host specialist ectomycorrhizal fungi.</title>
        <authorList>
            <person name="Lofgren L.A."/>
            <person name="Nguyen N.H."/>
            <person name="Vilgalys R."/>
            <person name="Ruytinx J."/>
            <person name="Liao H.L."/>
            <person name="Branco S."/>
            <person name="Kuo A."/>
            <person name="LaButti K."/>
            <person name="Lipzen A."/>
            <person name="Andreopoulos W."/>
            <person name="Pangilinan J."/>
            <person name="Riley R."/>
            <person name="Hundley H."/>
            <person name="Na H."/>
            <person name="Barry K."/>
            <person name="Grigoriev I.V."/>
            <person name="Stajich J.E."/>
            <person name="Kennedy P.G."/>
        </authorList>
    </citation>
    <scope>NUCLEOTIDE SEQUENCE</scope>
    <source>
        <strain evidence="2">FC423</strain>
    </source>
</reference>
<evidence type="ECO:0000313" key="3">
    <source>
        <dbReference type="Proteomes" id="UP000823399"/>
    </source>
</evidence>
<organism evidence="2 3">
    <name type="scientific">Suillus discolor</name>
    <dbReference type="NCBI Taxonomy" id="1912936"/>
    <lineage>
        <taxon>Eukaryota</taxon>
        <taxon>Fungi</taxon>
        <taxon>Dikarya</taxon>
        <taxon>Basidiomycota</taxon>
        <taxon>Agaricomycotina</taxon>
        <taxon>Agaricomycetes</taxon>
        <taxon>Agaricomycetidae</taxon>
        <taxon>Boletales</taxon>
        <taxon>Suillineae</taxon>
        <taxon>Suillaceae</taxon>
        <taxon>Suillus</taxon>
    </lineage>
</organism>
<keyword evidence="3" id="KW-1185">Reference proteome</keyword>
<feature type="region of interest" description="Disordered" evidence="1">
    <location>
        <begin position="449"/>
        <end position="468"/>
    </location>
</feature>
<sequence>MSSRRKNEGCKLARSTDGDFHPTHMDPSEISPEYELTIRNHIRQTFLPYVRKYITIDHVAYTESKLEQIFTESLDFVPLADPHVLVLPPDPLDTLARSLKDLDFSLDERLTTDGDTVRKIKSSLKTIVGEGRELRSEACWREEDHMYTRIAEIYRPMTPILTNRARKQTPKAGSNALRASLPRTQPALFEHTGVKSVVVAQIEDSDVPNLEEVLNVRPTIESTTRTYILSLFKSANPPAQLTETNVHVASFLRADSPPLQIQRPLSPPLFSRSQASPGSLWTGITNARDIVGRLNAAPVPVQEELEDNVDSVNMSIVDGWAVLPISSPPSALPLSSQDTEIDELWEASPTPPGTPATSLFSARMDEIEIPRIHKPGHILPHSLKPRGSNSLKSFIEHLKPVATAKSKEGHTTAPTNQNPNIPLFISSPSAEDGRILDAEDSMLGQPPSVCTASPLPTHAGRKKPDQDQALEDIDVEQGLDMALRHIYRAVQQENIEGCVLKERLDEKDVALMDVPHLPSPTVHLGPSLQPTNMRALIHRGKINTNVQRHVTLEPVKGIKPLNLELSWRPFKFAAPIPTDESVSLVAEPALDDLVKLGYADKANEAKIHGLLADLETAPCHSANVAESKKSKDRRGTGSFGLSPPRSLKSSILGEGFELVLTKRERRLHAGLPEFEDLHEHRAKYGEDCHELNGGDETSLETDNEDQPAKPPRLVFHDSGLLDSIPNVVDDSDVADNGLSGPTVGDPEIAFDYSGVAFPNLHDNETRYRDQDDPSPLEAVYSLDGVDYSDKDEEDNPYYVCQHQGQEQDRDQGHEGPSSSFPLLARHRHGPSPYPASPPLRGLDQDYAMANYSQDKYTESAFFPLSFGSQGERVSRCPTDLVVLSGDDEERSVLPDTDSPNKTQGISDKDQPANITSFLRYFGPETDSSTAFPAFKRRRLDDPMAAAVATRGFLDDYLALRNKNGMRDPPPSVTPTIISSEPQGLQLGSISPPRAAPVEILDTYTMHLPDVWNAPTTNHFYLASMALIQKRALVRALQAPECRVHLVERYVLGGVDIAMDPDTAVVVAPLLALPSQIEGLVDRISQASWRYTRILIIFEAFPSANAFTAEISTKNVKLMPYAFSPPILKAVKKLRRLLTIAEGCGTKNAECKIQWAFANDVGEVALFVRIFGNLAQEWAFNEGGNALWEDRGWLQVDEHEDEADLASVEGMNPFAAFVMLHQGALQEILDMTPESRVAEFSYLVGSQRIASLNAIIKERAQEMVVDAASESGVDVPHV</sequence>
<dbReference type="RefSeq" id="XP_041291973.1">
    <property type="nucleotide sequence ID" value="XM_041440532.1"/>
</dbReference>
<dbReference type="EMBL" id="JABBWM010000033">
    <property type="protein sequence ID" value="KAG2107034.1"/>
    <property type="molecule type" value="Genomic_DNA"/>
</dbReference>
<feature type="compositionally biased region" description="Basic and acidic residues" evidence="1">
    <location>
        <begin position="626"/>
        <end position="635"/>
    </location>
</feature>
<feature type="region of interest" description="Disordered" evidence="1">
    <location>
        <begin position="1"/>
        <end position="29"/>
    </location>
</feature>
<gene>
    <name evidence="2" type="ORF">F5147DRAFT_761515</name>
</gene>
<feature type="region of interest" description="Disordered" evidence="1">
    <location>
        <begin position="687"/>
        <end position="711"/>
    </location>
</feature>
<feature type="region of interest" description="Disordered" evidence="1">
    <location>
        <begin position="803"/>
        <end position="841"/>
    </location>
</feature>
<dbReference type="Proteomes" id="UP000823399">
    <property type="component" value="Unassembled WGS sequence"/>
</dbReference>
<dbReference type="AlphaFoldDB" id="A0A9P7JTK2"/>
<evidence type="ECO:0000256" key="1">
    <source>
        <dbReference type="SAM" id="MobiDB-lite"/>
    </source>
</evidence>
<name>A0A9P7JTK2_9AGAM</name>
<accession>A0A9P7JTK2</accession>
<dbReference type="OrthoDB" id="2422840at2759"/>
<feature type="compositionally biased region" description="Basic and acidic residues" evidence="1">
    <location>
        <begin position="1"/>
        <end position="27"/>
    </location>
</feature>